<feature type="region of interest" description="Disordered" evidence="1">
    <location>
        <begin position="433"/>
        <end position="452"/>
    </location>
</feature>
<evidence type="ECO:0000256" key="1">
    <source>
        <dbReference type="SAM" id="MobiDB-lite"/>
    </source>
</evidence>
<accession>B4L964</accession>
<dbReference type="KEGG" id="dmo:Dmoj_GI16614"/>
<organism evidence="2 3">
    <name type="scientific">Drosophila mojavensis</name>
    <name type="common">Fruit fly</name>
    <dbReference type="NCBI Taxonomy" id="7230"/>
    <lineage>
        <taxon>Eukaryota</taxon>
        <taxon>Metazoa</taxon>
        <taxon>Ecdysozoa</taxon>
        <taxon>Arthropoda</taxon>
        <taxon>Hexapoda</taxon>
        <taxon>Insecta</taxon>
        <taxon>Pterygota</taxon>
        <taxon>Neoptera</taxon>
        <taxon>Endopterygota</taxon>
        <taxon>Diptera</taxon>
        <taxon>Brachycera</taxon>
        <taxon>Muscomorpha</taxon>
        <taxon>Ephydroidea</taxon>
        <taxon>Drosophilidae</taxon>
        <taxon>Drosophila</taxon>
    </lineage>
</organism>
<reference evidence="2 3" key="1">
    <citation type="journal article" date="2007" name="Nature">
        <title>Evolution of genes and genomes on the Drosophila phylogeny.</title>
        <authorList>
            <consortium name="Drosophila 12 Genomes Consortium"/>
            <person name="Clark A.G."/>
            <person name="Eisen M.B."/>
            <person name="Smith D.R."/>
            <person name="Bergman C.M."/>
            <person name="Oliver B."/>
            <person name="Markow T.A."/>
            <person name="Kaufman T.C."/>
            <person name="Kellis M."/>
            <person name="Gelbart W."/>
            <person name="Iyer V.N."/>
            <person name="Pollard D.A."/>
            <person name="Sackton T.B."/>
            <person name="Larracuente A.M."/>
            <person name="Singh N.D."/>
            <person name="Abad J.P."/>
            <person name="Abt D.N."/>
            <person name="Adryan B."/>
            <person name="Aguade M."/>
            <person name="Akashi H."/>
            <person name="Anderson W.W."/>
            <person name="Aquadro C.F."/>
            <person name="Ardell D.H."/>
            <person name="Arguello R."/>
            <person name="Artieri C.G."/>
            <person name="Barbash D.A."/>
            <person name="Barker D."/>
            <person name="Barsanti P."/>
            <person name="Batterham P."/>
            <person name="Batzoglou S."/>
            <person name="Begun D."/>
            <person name="Bhutkar A."/>
            <person name="Blanco E."/>
            <person name="Bosak S.A."/>
            <person name="Bradley R.K."/>
            <person name="Brand A.D."/>
            <person name="Brent M.R."/>
            <person name="Brooks A.N."/>
            <person name="Brown R.H."/>
            <person name="Butlin R.K."/>
            <person name="Caggese C."/>
            <person name="Calvi B.R."/>
            <person name="Bernardo de Carvalho A."/>
            <person name="Caspi A."/>
            <person name="Castrezana S."/>
            <person name="Celniker S.E."/>
            <person name="Chang J.L."/>
            <person name="Chapple C."/>
            <person name="Chatterji S."/>
            <person name="Chinwalla A."/>
            <person name="Civetta A."/>
            <person name="Clifton S.W."/>
            <person name="Comeron J.M."/>
            <person name="Costello J.C."/>
            <person name="Coyne J.A."/>
            <person name="Daub J."/>
            <person name="David R.G."/>
            <person name="Delcher A.L."/>
            <person name="Delehaunty K."/>
            <person name="Do C.B."/>
            <person name="Ebling H."/>
            <person name="Edwards K."/>
            <person name="Eickbush T."/>
            <person name="Evans J.D."/>
            <person name="Filipski A."/>
            <person name="Findeiss S."/>
            <person name="Freyhult E."/>
            <person name="Fulton L."/>
            <person name="Fulton R."/>
            <person name="Garcia A.C."/>
            <person name="Gardiner A."/>
            <person name="Garfield D.A."/>
            <person name="Garvin B.E."/>
            <person name="Gibson G."/>
            <person name="Gilbert D."/>
            <person name="Gnerre S."/>
            <person name="Godfrey J."/>
            <person name="Good R."/>
            <person name="Gotea V."/>
            <person name="Gravely B."/>
            <person name="Greenberg A.J."/>
            <person name="Griffiths-Jones S."/>
            <person name="Gross S."/>
            <person name="Guigo R."/>
            <person name="Gustafson E.A."/>
            <person name="Haerty W."/>
            <person name="Hahn M.W."/>
            <person name="Halligan D.L."/>
            <person name="Halpern A.L."/>
            <person name="Halter G.M."/>
            <person name="Han M.V."/>
            <person name="Heger A."/>
            <person name="Hillier L."/>
            <person name="Hinrichs A.S."/>
            <person name="Holmes I."/>
            <person name="Hoskins R.A."/>
            <person name="Hubisz M.J."/>
            <person name="Hultmark D."/>
            <person name="Huntley M.A."/>
            <person name="Jaffe D.B."/>
            <person name="Jagadeeshan S."/>
            <person name="Jeck W.R."/>
            <person name="Johnson J."/>
            <person name="Jones C.D."/>
            <person name="Jordan W.C."/>
            <person name="Karpen G.H."/>
            <person name="Kataoka E."/>
            <person name="Keightley P.D."/>
            <person name="Kheradpour P."/>
            <person name="Kirkness E.F."/>
            <person name="Koerich L.B."/>
            <person name="Kristiansen K."/>
            <person name="Kudrna D."/>
            <person name="Kulathinal R.J."/>
            <person name="Kumar S."/>
            <person name="Kwok R."/>
            <person name="Lander E."/>
            <person name="Langley C.H."/>
            <person name="Lapoint R."/>
            <person name="Lazzaro B.P."/>
            <person name="Lee S.J."/>
            <person name="Levesque L."/>
            <person name="Li R."/>
            <person name="Lin C.F."/>
            <person name="Lin M.F."/>
            <person name="Lindblad-Toh K."/>
            <person name="Llopart A."/>
            <person name="Long M."/>
            <person name="Low L."/>
            <person name="Lozovsky E."/>
            <person name="Lu J."/>
            <person name="Luo M."/>
            <person name="Machado C.A."/>
            <person name="Makalowski W."/>
            <person name="Marzo M."/>
            <person name="Matsuda M."/>
            <person name="Matzkin L."/>
            <person name="McAllister B."/>
            <person name="McBride C.S."/>
            <person name="McKernan B."/>
            <person name="McKernan K."/>
            <person name="Mendez-Lago M."/>
            <person name="Minx P."/>
            <person name="Mollenhauer M.U."/>
            <person name="Montooth K."/>
            <person name="Mount S.M."/>
            <person name="Mu X."/>
            <person name="Myers E."/>
            <person name="Negre B."/>
            <person name="Newfeld S."/>
            <person name="Nielsen R."/>
            <person name="Noor M.A."/>
            <person name="O'Grady P."/>
            <person name="Pachter L."/>
            <person name="Papaceit M."/>
            <person name="Parisi M.J."/>
            <person name="Parisi M."/>
            <person name="Parts L."/>
            <person name="Pedersen J.S."/>
            <person name="Pesole G."/>
            <person name="Phillippy A.M."/>
            <person name="Ponting C.P."/>
            <person name="Pop M."/>
            <person name="Porcelli D."/>
            <person name="Powell J.R."/>
            <person name="Prohaska S."/>
            <person name="Pruitt K."/>
            <person name="Puig M."/>
            <person name="Quesneville H."/>
            <person name="Ram K.R."/>
            <person name="Rand D."/>
            <person name="Rasmussen M.D."/>
            <person name="Reed L.K."/>
            <person name="Reenan R."/>
            <person name="Reily A."/>
            <person name="Remington K.A."/>
            <person name="Rieger T.T."/>
            <person name="Ritchie M.G."/>
            <person name="Robin C."/>
            <person name="Rogers Y.H."/>
            <person name="Rohde C."/>
            <person name="Rozas J."/>
            <person name="Rubenfield M.J."/>
            <person name="Ruiz A."/>
            <person name="Russo S."/>
            <person name="Salzberg S.L."/>
            <person name="Sanchez-Gracia A."/>
            <person name="Saranga D.J."/>
            <person name="Sato H."/>
            <person name="Schaeffer S.W."/>
            <person name="Schatz M.C."/>
            <person name="Schlenke T."/>
            <person name="Schwartz R."/>
            <person name="Segarra C."/>
            <person name="Singh R.S."/>
            <person name="Sirot L."/>
            <person name="Sirota M."/>
            <person name="Sisneros N.B."/>
            <person name="Smith C.D."/>
            <person name="Smith T.F."/>
            <person name="Spieth J."/>
            <person name="Stage D.E."/>
            <person name="Stark A."/>
            <person name="Stephan W."/>
            <person name="Strausberg R.L."/>
            <person name="Strempel S."/>
            <person name="Sturgill D."/>
            <person name="Sutton G."/>
            <person name="Sutton G.G."/>
            <person name="Tao W."/>
            <person name="Teichmann S."/>
            <person name="Tobari Y.N."/>
            <person name="Tomimura Y."/>
            <person name="Tsolas J.M."/>
            <person name="Valente V.L."/>
            <person name="Venter E."/>
            <person name="Venter J.C."/>
            <person name="Vicario S."/>
            <person name="Vieira F.G."/>
            <person name="Vilella A.J."/>
            <person name="Villasante A."/>
            <person name="Walenz B."/>
            <person name="Wang J."/>
            <person name="Wasserman M."/>
            <person name="Watts T."/>
            <person name="Wilson D."/>
            <person name="Wilson R.K."/>
            <person name="Wing R.A."/>
            <person name="Wolfner M.F."/>
            <person name="Wong A."/>
            <person name="Wong G.K."/>
            <person name="Wu C.I."/>
            <person name="Wu G."/>
            <person name="Yamamoto D."/>
            <person name="Yang H.P."/>
            <person name="Yang S.P."/>
            <person name="Yorke J.A."/>
            <person name="Yoshida K."/>
            <person name="Zdobnov E."/>
            <person name="Zhang P."/>
            <person name="Zhang Y."/>
            <person name="Zimin A.V."/>
            <person name="Baldwin J."/>
            <person name="Abdouelleil A."/>
            <person name="Abdulkadir J."/>
            <person name="Abebe A."/>
            <person name="Abera B."/>
            <person name="Abreu J."/>
            <person name="Acer S.C."/>
            <person name="Aftuck L."/>
            <person name="Alexander A."/>
            <person name="An P."/>
            <person name="Anderson E."/>
            <person name="Anderson S."/>
            <person name="Arachi H."/>
            <person name="Azer M."/>
            <person name="Bachantsang P."/>
            <person name="Barry A."/>
            <person name="Bayul T."/>
            <person name="Berlin A."/>
            <person name="Bessette D."/>
            <person name="Bloom T."/>
            <person name="Blye J."/>
            <person name="Boguslavskiy L."/>
            <person name="Bonnet C."/>
            <person name="Boukhgalter B."/>
            <person name="Bourzgui I."/>
            <person name="Brown A."/>
            <person name="Cahill P."/>
            <person name="Channer S."/>
            <person name="Cheshatsang Y."/>
            <person name="Chuda L."/>
            <person name="Citroen M."/>
            <person name="Collymore A."/>
            <person name="Cooke P."/>
            <person name="Costello M."/>
            <person name="D'Aco K."/>
            <person name="Daza R."/>
            <person name="De Haan G."/>
            <person name="DeGray S."/>
            <person name="DeMaso C."/>
            <person name="Dhargay N."/>
            <person name="Dooley K."/>
            <person name="Dooley E."/>
            <person name="Doricent M."/>
            <person name="Dorje P."/>
            <person name="Dorjee K."/>
            <person name="Dupes A."/>
            <person name="Elong R."/>
            <person name="Falk J."/>
            <person name="Farina A."/>
            <person name="Faro S."/>
            <person name="Ferguson D."/>
            <person name="Fisher S."/>
            <person name="Foley C.D."/>
            <person name="Franke A."/>
            <person name="Friedrich D."/>
            <person name="Gadbois L."/>
            <person name="Gearin G."/>
            <person name="Gearin C.R."/>
            <person name="Giannoukos G."/>
            <person name="Goode T."/>
            <person name="Graham J."/>
            <person name="Grandbois E."/>
            <person name="Grewal S."/>
            <person name="Gyaltsen K."/>
            <person name="Hafez N."/>
            <person name="Hagos B."/>
            <person name="Hall J."/>
            <person name="Henson C."/>
            <person name="Hollinger A."/>
            <person name="Honan T."/>
            <person name="Huard M.D."/>
            <person name="Hughes L."/>
            <person name="Hurhula B."/>
            <person name="Husby M.E."/>
            <person name="Kamat A."/>
            <person name="Kanga B."/>
            <person name="Kashin S."/>
            <person name="Khazanovich D."/>
            <person name="Kisner P."/>
            <person name="Lance K."/>
            <person name="Lara M."/>
            <person name="Lee W."/>
            <person name="Lennon N."/>
            <person name="Letendre F."/>
            <person name="LeVine R."/>
            <person name="Lipovsky A."/>
            <person name="Liu X."/>
            <person name="Liu J."/>
            <person name="Liu S."/>
            <person name="Lokyitsang T."/>
            <person name="Lokyitsang Y."/>
            <person name="Lubonja R."/>
            <person name="Lui A."/>
            <person name="MacDonald P."/>
            <person name="Magnisalis V."/>
            <person name="Maru K."/>
            <person name="Matthews C."/>
            <person name="McCusker W."/>
            <person name="McDonough S."/>
            <person name="Mehta T."/>
            <person name="Meldrim J."/>
            <person name="Meneus L."/>
            <person name="Mihai O."/>
            <person name="Mihalev A."/>
            <person name="Mihova T."/>
            <person name="Mittelman R."/>
            <person name="Mlenga V."/>
            <person name="Montmayeur A."/>
            <person name="Mulrain L."/>
            <person name="Navidi A."/>
            <person name="Naylor J."/>
            <person name="Negash T."/>
            <person name="Nguyen T."/>
            <person name="Nguyen N."/>
            <person name="Nicol R."/>
            <person name="Norbu C."/>
            <person name="Norbu N."/>
            <person name="Novod N."/>
            <person name="O'Neill B."/>
            <person name="Osman S."/>
            <person name="Markiewicz E."/>
            <person name="Oyono O.L."/>
            <person name="Patti C."/>
            <person name="Phunkhang P."/>
            <person name="Pierre F."/>
            <person name="Priest M."/>
            <person name="Raghuraman S."/>
            <person name="Rege F."/>
            <person name="Reyes R."/>
            <person name="Rise C."/>
            <person name="Rogov P."/>
            <person name="Ross K."/>
            <person name="Ryan E."/>
            <person name="Settipalli S."/>
            <person name="Shea T."/>
            <person name="Sherpa N."/>
            <person name="Shi L."/>
            <person name="Shih D."/>
            <person name="Sparrow T."/>
            <person name="Spaulding J."/>
            <person name="Stalker J."/>
            <person name="Stange-Thomann N."/>
            <person name="Stavropoulos S."/>
            <person name="Stone C."/>
            <person name="Strader C."/>
            <person name="Tesfaye S."/>
            <person name="Thomson T."/>
            <person name="Thoulutsang Y."/>
            <person name="Thoulutsang D."/>
            <person name="Topham K."/>
            <person name="Topping I."/>
            <person name="Tsamla T."/>
            <person name="Vassiliev H."/>
            <person name="Vo A."/>
            <person name="Wangchuk T."/>
            <person name="Wangdi T."/>
            <person name="Weiand M."/>
            <person name="Wilkinson J."/>
            <person name="Wilson A."/>
            <person name="Yadav S."/>
            <person name="Young G."/>
            <person name="Yu Q."/>
            <person name="Zembek L."/>
            <person name="Zhong D."/>
            <person name="Zimmer A."/>
            <person name="Zwirko Z."/>
            <person name="Jaffe D.B."/>
            <person name="Alvarez P."/>
            <person name="Brockman W."/>
            <person name="Butler J."/>
            <person name="Chin C."/>
            <person name="Gnerre S."/>
            <person name="Grabherr M."/>
            <person name="Kleber M."/>
            <person name="Mauceli E."/>
            <person name="MacCallum I."/>
        </authorList>
    </citation>
    <scope>NUCLEOTIDE SEQUENCE [LARGE SCALE GENOMIC DNA]</scope>
    <source>
        <strain evidence="3">Tucson 15081-1352.22</strain>
    </source>
</reference>
<keyword evidence="3" id="KW-1185">Reference proteome</keyword>
<feature type="region of interest" description="Disordered" evidence="1">
    <location>
        <begin position="64"/>
        <end position="116"/>
    </location>
</feature>
<dbReference type="AlphaFoldDB" id="B4L964"/>
<evidence type="ECO:0000313" key="3">
    <source>
        <dbReference type="Proteomes" id="UP000009192"/>
    </source>
</evidence>
<dbReference type="HOGENOM" id="CLU_504596_0_0_1"/>
<evidence type="ECO:0000313" key="2">
    <source>
        <dbReference type="EMBL" id="EDW17239.2"/>
    </source>
</evidence>
<protein>
    <submittedName>
        <fullName evidence="2">Uncharacterized protein</fullName>
    </submittedName>
</protein>
<feature type="compositionally biased region" description="Low complexity" evidence="1">
    <location>
        <begin position="433"/>
        <end position="451"/>
    </location>
</feature>
<gene>
    <name evidence="2" type="primary">Dmoj\GI16614</name>
    <name evidence="2" type="ORF">Dmoj_GI16614</name>
</gene>
<dbReference type="Proteomes" id="UP000009192">
    <property type="component" value="Unassembled WGS sequence"/>
</dbReference>
<dbReference type="EMBL" id="CH933816">
    <property type="protein sequence ID" value="EDW17239.2"/>
    <property type="molecule type" value="Genomic_DNA"/>
</dbReference>
<name>B4L964_DROMO</name>
<dbReference type="eggNOG" id="ENOG502T81S">
    <property type="taxonomic scope" value="Eukaryota"/>
</dbReference>
<dbReference type="InParanoid" id="B4L964"/>
<dbReference type="OrthoDB" id="7873131at2759"/>
<sequence length="576" mass="63131">MALECFVEISSNSLSWLGINSRRRQRLRHSSFEALKMNTLRLVALLLVVLTAQASTIRKAEVPNTKNTVQKSRPKVELPQGARKPIHIQAPNEAQATEDSPVAGNPEQSSQPKVEVPNVISPVQSVEPKAELPSVISPVQPAIEQAQQPIAQEAFAVPPVAAGPVQSQPQSVEAPVNVVPQIASNPEPSVVQGNAIPQVAENPVEPEQSKPEEINRVAPEPKIPNISIGANVVSFVPSKVQAQAAPVVESEIPVRSEAHKIAKPSAENAEKVVGKVEGSDNQVVDQVQAEPRGFFGVRYPQAYYVVNPGFNGTFVQQPYVKPPFVPFQPNFGGHKGYYYVLPNNTNQTIYYGYHNKFGGYPIGVVPGNVTVHTHAKPGYFPFPLRPIPFWKSDEAENSSSNNDVPLFIPYYPQDYSSYDAPDFIVNNERVPVGQAQGQSQGQGQGAQQQQQPKELQLIGHIYIYKTPKTGGNPRPAADENVGNFEESDFRVNEPFGNTQLLLQPVYPANGGNNNNNNDNIPNQINEIYKSLHLVHPSLQQRSQSPAQSEDSSVFFAVDIPKPIYRFFKSIFGAFSK</sequence>
<proteinExistence type="predicted"/>